<feature type="transmembrane region" description="Helical" evidence="1">
    <location>
        <begin position="15"/>
        <end position="37"/>
    </location>
</feature>
<dbReference type="PATRIC" id="fig|502800.11.peg.3023"/>
<keyword evidence="1" id="KW-1133">Transmembrane helix</keyword>
<protein>
    <submittedName>
        <fullName evidence="2">Uncharacterized protein</fullName>
    </submittedName>
</protein>
<organism evidence="2">
    <name type="scientific">Yersinia pseudotuberculosis serotype O:3 (strain YPIII)</name>
    <dbReference type="NCBI Taxonomy" id="502800"/>
    <lineage>
        <taxon>Bacteria</taxon>
        <taxon>Pseudomonadati</taxon>
        <taxon>Pseudomonadota</taxon>
        <taxon>Gammaproteobacteria</taxon>
        <taxon>Enterobacterales</taxon>
        <taxon>Yersiniaceae</taxon>
        <taxon>Yersinia</taxon>
    </lineage>
</organism>
<dbReference type="AlphaFoldDB" id="A0A0H3B3I1"/>
<reference evidence="2" key="1">
    <citation type="submission" date="2008-02" db="EMBL/GenBank/DDBJ databases">
        <title>Complete sequence of Yersinia pseudotuberculosis YPIII.</title>
        <authorList>
            <consortium name="US DOE Joint Genome Institute"/>
            <person name="Challacombe J.F."/>
            <person name="Bruce D."/>
            <person name="Detter J.C."/>
            <person name="Green L."/>
            <person name="Land M."/>
            <person name="Munk C."/>
            <person name="Lindler L.E."/>
            <person name="Nikolich M.P."/>
            <person name="Brettin T."/>
        </authorList>
    </citation>
    <scope>NUCLEOTIDE SEQUENCE</scope>
    <source>
        <strain evidence="2">YPIII</strain>
    </source>
</reference>
<dbReference type="EMBL" id="CP000950">
    <property type="protein sequence ID" value="ACA68617.1"/>
    <property type="molecule type" value="Genomic_DNA"/>
</dbReference>
<sequence length="40" mass="4912">MVAVKQLPHRFYFKYIYQALFYMTQKIQLLLLVMLVCQND</sequence>
<keyword evidence="1" id="KW-0472">Membrane</keyword>
<evidence type="ECO:0000256" key="1">
    <source>
        <dbReference type="SAM" id="Phobius"/>
    </source>
</evidence>
<name>A0A0H3B3I1_YERPY</name>
<accession>A0A0H3B3I1</accession>
<proteinExistence type="predicted"/>
<gene>
    <name evidence="2" type="ordered locus">YPK_2340</name>
</gene>
<evidence type="ECO:0000313" key="2">
    <source>
        <dbReference type="EMBL" id="ACA68617.1"/>
    </source>
</evidence>
<dbReference type="KEGG" id="ypy:YPK_2340"/>
<keyword evidence="1" id="KW-0812">Transmembrane</keyword>